<dbReference type="GO" id="GO:0000162">
    <property type="term" value="P:L-tryptophan biosynthetic process"/>
    <property type="evidence" value="ECO:0007669"/>
    <property type="project" value="UniProtKB-UniRule"/>
</dbReference>
<dbReference type="InterPro" id="IPR013798">
    <property type="entry name" value="Indole-3-glycerol_P_synth_dom"/>
</dbReference>
<comment type="pathway">
    <text evidence="2 9">Amino-acid biosynthesis; L-tryptophan biosynthesis; L-tryptophan from chorismate: step 4/5.</text>
</comment>
<comment type="catalytic activity">
    <reaction evidence="1 9">
        <text>1-(2-carboxyphenylamino)-1-deoxy-D-ribulose 5-phosphate + H(+) = (1S,2R)-1-C-(indol-3-yl)glycerol 3-phosphate + CO2 + H2O</text>
        <dbReference type="Rhea" id="RHEA:23476"/>
        <dbReference type="ChEBI" id="CHEBI:15377"/>
        <dbReference type="ChEBI" id="CHEBI:15378"/>
        <dbReference type="ChEBI" id="CHEBI:16526"/>
        <dbReference type="ChEBI" id="CHEBI:58613"/>
        <dbReference type="ChEBI" id="CHEBI:58866"/>
        <dbReference type="EC" id="4.1.1.48"/>
    </reaction>
</comment>
<evidence type="ECO:0000256" key="7">
    <source>
        <dbReference type="ARBA" id="ARBA00023141"/>
    </source>
</evidence>
<organism evidence="11 12">
    <name type="scientific">Alkalibacter saccharofermentans DSM 14828</name>
    <dbReference type="NCBI Taxonomy" id="1120975"/>
    <lineage>
        <taxon>Bacteria</taxon>
        <taxon>Bacillati</taxon>
        <taxon>Bacillota</taxon>
        <taxon>Clostridia</taxon>
        <taxon>Eubacteriales</taxon>
        <taxon>Eubacteriaceae</taxon>
        <taxon>Alkalibacter</taxon>
    </lineage>
</organism>
<dbReference type="CDD" id="cd00331">
    <property type="entry name" value="IGPS"/>
    <property type="match status" value="1"/>
</dbReference>
<dbReference type="HAMAP" id="MF_00134_B">
    <property type="entry name" value="IGPS_B"/>
    <property type="match status" value="1"/>
</dbReference>
<evidence type="ECO:0000256" key="6">
    <source>
        <dbReference type="ARBA" id="ARBA00022822"/>
    </source>
</evidence>
<evidence type="ECO:0000256" key="4">
    <source>
        <dbReference type="ARBA" id="ARBA00022605"/>
    </source>
</evidence>
<dbReference type="AlphaFoldDB" id="A0A1M4W1G0"/>
<name>A0A1M4W1G0_9FIRM</name>
<dbReference type="EMBL" id="FQTU01000006">
    <property type="protein sequence ID" value="SHE74980.1"/>
    <property type="molecule type" value="Genomic_DNA"/>
</dbReference>
<sequence length="259" mass="29004">MILDRINDHKRKQVAEDKKRMPLEQLKEMIEDTGKRKAFSKAIKTGGKISIIAEVKQASPSRGIIKKDFDPLDIAAAYDKSDVQAISVLTETDFFLGDKVYIPLVKENTNKPVLRKDFIIDEYQVYEAKALGADAILLIAASLTDDELVLLMNTAESLGIEVLLEVHDAEELERALRTDAEIIGINNRDLKTFVTDIKTTERLIGMIPKDRIVISESGIETKEDLDYLKGLGVDGVLIGETFMRADSIEEKVKEIRGIE</sequence>
<dbReference type="FunFam" id="3.20.20.70:FF:000024">
    <property type="entry name" value="Indole-3-glycerol phosphate synthase"/>
    <property type="match status" value="1"/>
</dbReference>
<dbReference type="InterPro" id="IPR045186">
    <property type="entry name" value="Indole-3-glycerol_P_synth"/>
</dbReference>
<comment type="similarity">
    <text evidence="3 9">Belongs to the TrpC family.</text>
</comment>
<dbReference type="PROSITE" id="PS00614">
    <property type="entry name" value="IGPS"/>
    <property type="match status" value="1"/>
</dbReference>
<proteinExistence type="inferred from homology"/>
<dbReference type="Gene3D" id="3.20.20.70">
    <property type="entry name" value="Aldolase class I"/>
    <property type="match status" value="1"/>
</dbReference>
<dbReference type="UniPathway" id="UPA00035">
    <property type="reaction ID" value="UER00043"/>
</dbReference>
<dbReference type="RefSeq" id="WP_073270112.1">
    <property type="nucleotide sequence ID" value="NZ_FQTU01000006.1"/>
</dbReference>
<evidence type="ECO:0000256" key="2">
    <source>
        <dbReference type="ARBA" id="ARBA00004696"/>
    </source>
</evidence>
<keyword evidence="7 9" id="KW-0057">Aromatic amino acid biosynthesis</keyword>
<protein>
    <recommendedName>
        <fullName evidence="9">Indole-3-glycerol phosphate synthase</fullName>
        <shortName evidence="9">IGPS</shortName>
        <ecNumber evidence="9">4.1.1.48</ecNumber>
    </recommendedName>
</protein>
<dbReference type="InterPro" id="IPR011060">
    <property type="entry name" value="RibuloseP-bd_barrel"/>
</dbReference>
<dbReference type="GO" id="GO:0004640">
    <property type="term" value="F:phosphoribosylanthranilate isomerase activity"/>
    <property type="evidence" value="ECO:0007669"/>
    <property type="project" value="TreeGrafter"/>
</dbReference>
<evidence type="ECO:0000256" key="5">
    <source>
        <dbReference type="ARBA" id="ARBA00022793"/>
    </source>
</evidence>
<dbReference type="InterPro" id="IPR001468">
    <property type="entry name" value="Indole-3-GlycerolPSynthase_CS"/>
</dbReference>
<keyword evidence="4 9" id="KW-0028">Amino-acid biosynthesis</keyword>
<feature type="domain" description="Indole-3-glycerol phosphate synthase" evidence="10">
    <location>
        <begin position="3"/>
        <end position="254"/>
    </location>
</feature>
<dbReference type="HAMAP" id="MF_00134_A">
    <property type="entry name" value="IGPS_A"/>
    <property type="match status" value="1"/>
</dbReference>
<dbReference type="Proteomes" id="UP000184251">
    <property type="component" value="Unassembled WGS sequence"/>
</dbReference>
<evidence type="ECO:0000256" key="1">
    <source>
        <dbReference type="ARBA" id="ARBA00001633"/>
    </source>
</evidence>
<evidence type="ECO:0000313" key="12">
    <source>
        <dbReference type="Proteomes" id="UP000184251"/>
    </source>
</evidence>
<evidence type="ECO:0000313" key="11">
    <source>
        <dbReference type="EMBL" id="SHE74980.1"/>
    </source>
</evidence>
<dbReference type="Pfam" id="PF00218">
    <property type="entry name" value="IGPS"/>
    <property type="match status" value="1"/>
</dbReference>
<dbReference type="GO" id="GO:0004425">
    <property type="term" value="F:indole-3-glycerol-phosphate synthase activity"/>
    <property type="evidence" value="ECO:0007669"/>
    <property type="project" value="UniProtKB-UniRule"/>
</dbReference>
<keyword evidence="12" id="KW-1185">Reference proteome</keyword>
<dbReference type="SUPFAM" id="SSF51366">
    <property type="entry name" value="Ribulose-phoshate binding barrel"/>
    <property type="match status" value="1"/>
</dbReference>
<dbReference type="PANTHER" id="PTHR22854">
    <property type="entry name" value="TRYPTOPHAN BIOSYNTHESIS PROTEIN"/>
    <property type="match status" value="1"/>
</dbReference>
<evidence type="ECO:0000259" key="10">
    <source>
        <dbReference type="Pfam" id="PF00218"/>
    </source>
</evidence>
<reference evidence="11 12" key="1">
    <citation type="submission" date="2016-11" db="EMBL/GenBank/DDBJ databases">
        <authorList>
            <person name="Jaros S."/>
            <person name="Januszkiewicz K."/>
            <person name="Wedrychowicz H."/>
        </authorList>
    </citation>
    <scope>NUCLEOTIDE SEQUENCE [LARGE SCALE GENOMIC DNA]</scope>
    <source>
        <strain evidence="11 12">DSM 14828</strain>
    </source>
</reference>
<keyword evidence="8 9" id="KW-0456">Lyase</keyword>
<dbReference type="InterPro" id="IPR013785">
    <property type="entry name" value="Aldolase_TIM"/>
</dbReference>
<keyword evidence="5 9" id="KW-0210">Decarboxylase</keyword>
<accession>A0A1M4W1G0</accession>
<gene>
    <name evidence="9" type="primary">trpC</name>
    <name evidence="11" type="ORF">SAMN02746064_01129</name>
</gene>
<dbReference type="OrthoDB" id="9804217at2"/>
<keyword evidence="6 9" id="KW-0822">Tryptophan biosynthesis</keyword>
<evidence type="ECO:0000256" key="9">
    <source>
        <dbReference type="HAMAP-Rule" id="MF_00134"/>
    </source>
</evidence>
<dbReference type="STRING" id="1120975.SAMN02746064_01129"/>
<evidence type="ECO:0000256" key="8">
    <source>
        <dbReference type="ARBA" id="ARBA00023239"/>
    </source>
</evidence>
<evidence type="ECO:0000256" key="3">
    <source>
        <dbReference type="ARBA" id="ARBA00008737"/>
    </source>
</evidence>
<dbReference type="NCBIfam" id="NF001377">
    <property type="entry name" value="PRK00278.2-4"/>
    <property type="match status" value="1"/>
</dbReference>
<dbReference type="PANTHER" id="PTHR22854:SF2">
    <property type="entry name" value="INDOLE-3-GLYCEROL-PHOSPHATE SYNTHASE"/>
    <property type="match status" value="1"/>
</dbReference>
<dbReference type="EC" id="4.1.1.48" evidence="9"/>